<feature type="coiled-coil region" evidence="1">
    <location>
        <begin position="66"/>
        <end position="93"/>
    </location>
</feature>
<dbReference type="GO" id="GO:0003677">
    <property type="term" value="F:DNA binding"/>
    <property type="evidence" value="ECO:0007669"/>
    <property type="project" value="InterPro"/>
</dbReference>
<evidence type="ECO:0000313" key="2">
    <source>
        <dbReference type="EMBL" id="KMO29477.1"/>
    </source>
</evidence>
<proteinExistence type="predicted"/>
<dbReference type="InterPro" id="IPR009057">
    <property type="entry name" value="Homeodomain-like_sf"/>
</dbReference>
<dbReference type="Proteomes" id="UP000035929">
    <property type="component" value="Unassembled WGS sequence"/>
</dbReference>
<dbReference type="Gene3D" id="1.10.10.10">
    <property type="entry name" value="Winged helix-like DNA-binding domain superfamily/Winged helix DNA-binding domain"/>
    <property type="match status" value="1"/>
</dbReference>
<keyword evidence="1" id="KW-0175">Coiled coil</keyword>
<dbReference type="PATRIC" id="fig|270351.6.peg.2962"/>
<dbReference type="EMBL" id="LABX01000204">
    <property type="protein sequence ID" value="KMO29477.1"/>
    <property type="molecule type" value="Genomic_DNA"/>
</dbReference>
<reference evidence="2 3" key="1">
    <citation type="submission" date="2015-03" db="EMBL/GenBank/DDBJ databases">
        <title>Genome sequencing of Methylobacterium aquaticum DSM16371 type strain.</title>
        <authorList>
            <person name="Chaudhry V."/>
            <person name="Patil P.B."/>
        </authorList>
    </citation>
    <scope>NUCLEOTIDE SEQUENCE [LARGE SCALE GENOMIC DNA]</scope>
    <source>
        <strain evidence="2 3">DSM 16371</strain>
    </source>
</reference>
<dbReference type="GO" id="GO:0004803">
    <property type="term" value="F:transposase activity"/>
    <property type="evidence" value="ECO:0007669"/>
    <property type="project" value="InterPro"/>
</dbReference>
<sequence length="108" mass="12568">MTKRTTPFSPEVHERAVRMVRAHEGEHISQWSAIQSIAAKIGCSGETLRNWVRQSERDQGVHPGQTTDERERIKALEREVRELRQDNEILRKASAYFAMAELDRRSRP</sequence>
<comment type="caution">
    <text evidence="2">The sequence shown here is derived from an EMBL/GenBank/DDBJ whole genome shotgun (WGS) entry which is preliminary data.</text>
</comment>
<dbReference type="Pfam" id="PF01527">
    <property type="entry name" value="HTH_Tnp_1"/>
    <property type="match status" value="1"/>
</dbReference>
<gene>
    <name evidence="2" type="ORF">VP06_24690</name>
</gene>
<organism evidence="2 3">
    <name type="scientific">Methylobacterium aquaticum</name>
    <dbReference type="NCBI Taxonomy" id="270351"/>
    <lineage>
        <taxon>Bacteria</taxon>
        <taxon>Pseudomonadati</taxon>
        <taxon>Pseudomonadota</taxon>
        <taxon>Alphaproteobacteria</taxon>
        <taxon>Hyphomicrobiales</taxon>
        <taxon>Methylobacteriaceae</taxon>
        <taxon>Methylobacterium</taxon>
    </lineage>
</organism>
<dbReference type="GO" id="GO:0006313">
    <property type="term" value="P:DNA transposition"/>
    <property type="evidence" value="ECO:0007669"/>
    <property type="project" value="InterPro"/>
</dbReference>
<accession>A0A0J6S751</accession>
<evidence type="ECO:0000256" key="1">
    <source>
        <dbReference type="SAM" id="Coils"/>
    </source>
</evidence>
<dbReference type="SUPFAM" id="SSF46689">
    <property type="entry name" value="Homeodomain-like"/>
    <property type="match status" value="1"/>
</dbReference>
<dbReference type="InterPro" id="IPR036388">
    <property type="entry name" value="WH-like_DNA-bd_sf"/>
</dbReference>
<protein>
    <submittedName>
        <fullName evidence="2">Transposase</fullName>
    </submittedName>
</protein>
<dbReference type="AlphaFoldDB" id="A0A0J6S751"/>
<name>A0A0J6S751_9HYPH</name>
<evidence type="ECO:0000313" key="3">
    <source>
        <dbReference type="Proteomes" id="UP000035929"/>
    </source>
</evidence>
<dbReference type="InterPro" id="IPR002514">
    <property type="entry name" value="Transposase_8"/>
</dbReference>